<comment type="subcellular location">
    <subcellularLocation>
        <location evidence="1 6">Bacterial flagellum basal body</location>
    </subcellularLocation>
</comment>
<sequence>MSFSEIYQIAGSAMTAQTLRLNTIASNLANADAGSTTEAGTYRSRKPVFATVYENSQLQAQSGSSAAAGARVQIMDVVPVQGELTRRYEPGNPIADGDGYVFYPNVDVVSEMADMMSASRSFETSVDVLGRARSMQQGLLKLGQ</sequence>
<feature type="domain" description="Flagellar basal-body/hook protein C-terminal" evidence="8">
    <location>
        <begin position="99"/>
        <end position="141"/>
    </location>
</feature>
<comment type="caution">
    <text evidence="9">The sequence shown here is derived from an EMBL/GenBank/DDBJ whole genome shotgun (WGS) entry which is preliminary data.</text>
</comment>
<dbReference type="NCBIfam" id="TIGR01395">
    <property type="entry name" value="FlgC"/>
    <property type="match status" value="1"/>
</dbReference>
<dbReference type="Pfam" id="PF00460">
    <property type="entry name" value="Flg_bb_rod"/>
    <property type="match status" value="1"/>
</dbReference>
<keyword evidence="9" id="KW-0966">Cell projection</keyword>
<reference evidence="9 10" key="1">
    <citation type="submission" date="2023-10" db="EMBL/GenBank/DDBJ databases">
        <title>Marine bacteria isolated from horseshoe crab.</title>
        <authorList>
            <person name="Cheng T.H."/>
        </authorList>
    </citation>
    <scope>NUCLEOTIDE SEQUENCE [LARGE SCALE GENOMIC DNA]</scope>
    <source>
        <strain evidence="9 10">HSC6</strain>
    </source>
</reference>
<evidence type="ECO:0000256" key="3">
    <source>
        <dbReference type="ARBA" id="ARBA00017941"/>
    </source>
</evidence>
<comment type="subunit">
    <text evidence="5 6">The basal body constitutes a major portion of the flagellar organelle and consists of four rings (L,P,S, and M) mounted on a central rod. The rod consists of about 26 subunits of FlgG in the distal portion, and FlgB, FlgC and FlgF are thought to build up the proximal portion of the rod with about 6 subunits each.</text>
</comment>
<gene>
    <name evidence="9" type="primary">flgC</name>
    <name evidence="9" type="ORF">R2X38_17415</name>
</gene>
<feature type="domain" description="Flagellar basal body rod protein N-terminal" evidence="7">
    <location>
        <begin position="8"/>
        <end position="32"/>
    </location>
</feature>
<keyword evidence="9" id="KW-0969">Cilium</keyword>
<evidence type="ECO:0000313" key="10">
    <source>
        <dbReference type="Proteomes" id="UP001186452"/>
    </source>
</evidence>
<evidence type="ECO:0000256" key="5">
    <source>
        <dbReference type="ARBA" id="ARBA00025933"/>
    </source>
</evidence>
<keyword evidence="4 6" id="KW-0975">Bacterial flagellum</keyword>
<dbReference type="EMBL" id="JAWJZI010000007">
    <property type="protein sequence ID" value="MDV5170784.1"/>
    <property type="molecule type" value="Genomic_DNA"/>
</dbReference>
<dbReference type="InterPro" id="IPR001444">
    <property type="entry name" value="Flag_bb_rod_N"/>
</dbReference>
<protein>
    <recommendedName>
        <fullName evidence="3 6">Flagellar basal-body rod protein FlgC</fullName>
    </recommendedName>
</protein>
<evidence type="ECO:0000259" key="7">
    <source>
        <dbReference type="Pfam" id="PF00460"/>
    </source>
</evidence>
<evidence type="ECO:0000256" key="4">
    <source>
        <dbReference type="ARBA" id="ARBA00023143"/>
    </source>
</evidence>
<evidence type="ECO:0000256" key="1">
    <source>
        <dbReference type="ARBA" id="ARBA00004117"/>
    </source>
</evidence>
<dbReference type="Proteomes" id="UP001186452">
    <property type="component" value="Unassembled WGS sequence"/>
</dbReference>
<dbReference type="Pfam" id="PF06429">
    <property type="entry name" value="Flg_bbr_C"/>
    <property type="match status" value="1"/>
</dbReference>
<proteinExistence type="inferred from homology"/>
<accession>A0ABU3ZL94</accession>
<organism evidence="9 10">
    <name type="scientific">Photobacterium rosenbergii</name>
    <dbReference type="NCBI Taxonomy" id="294936"/>
    <lineage>
        <taxon>Bacteria</taxon>
        <taxon>Pseudomonadati</taxon>
        <taxon>Pseudomonadota</taxon>
        <taxon>Gammaproteobacteria</taxon>
        <taxon>Vibrionales</taxon>
        <taxon>Vibrionaceae</taxon>
        <taxon>Photobacterium</taxon>
    </lineage>
</organism>
<keyword evidence="9" id="KW-0282">Flagellum</keyword>
<comment type="similarity">
    <text evidence="2">Belongs to the flagella basal body rod proteins family.</text>
</comment>
<evidence type="ECO:0000259" key="8">
    <source>
        <dbReference type="Pfam" id="PF06429"/>
    </source>
</evidence>
<dbReference type="PANTHER" id="PTHR30435:SF29">
    <property type="entry name" value="FLAGELLAR BASAL-BODY ROD PROTEIN FLGC"/>
    <property type="match status" value="1"/>
</dbReference>
<evidence type="ECO:0000313" key="9">
    <source>
        <dbReference type="EMBL" id="MDV5170784.1"/>
    </source>
</evidence>
<dbReference type="InterPro" id="IPR010930">
    <property type="entry name" value="Flg_bb/hook_C_dom"/>
</dbReference>
<dbReference type="PANTHER" id="PTHR30435">
    <property type="entry name" value="FLAGELLAR PROTEIN"/>
    <property type="match status" value="1"/>
</dbReference>
<evidence type="ECO:0000256" key="2">
    <source>
        <dbReference type="ARBA" id="ARBA00009677"/>
    </source>
</evidence>
<keyword evidence="10" id="KW-1185">Reference proteome</keyword>
<dbReference type="RefSeq" id="WP_317523594.1">
    <property type="nucleotide sequence ID" value="NZ_JAWJZI010000007.1"/>
</dbReference>
<evidence type="ECO:0000256" key="6">
    <source>
        <dbReference type="RuleBase" id="RU362062"/>
    </source>
</evidence>
<dbReference type="InterPro" id="IPR006299">
    <property type="entry name" value="FlgC"/>
</dbReference>
<name>A0ABU3ZL94_9GAMM</name>